<dbReference type="Proteomes" id="UP000054653">
    <property type="component" value="Unassembled WGS sequence"/>
</dbReference>
<evidence type="ECO:0000313" key="2">
    <source>
        <dbReference type="EMBL" id="KRY47794.1"/>
    </source>
</evidence>
<gene>
    <name evidence="2" type="primary">JRKL</name>
    <name evidence="2" type="ORF">T03_10725</name>
</gene>
<comment type="caution">
    <text evidence="2">The sequence shown here is derived from an EMBL/GenBank/DDBJ whole genome shotgun (WGS) entry which is preliminary data.</text>
</comment>
<sequence length="144" mass="16463">MLLLIDNAPCHPNCELLDRENGMFRVVFLPPNTSSLVQPMDQTNIQSLKKRIVLSDADGDDFVSLLRKIATIYIIAHASISGSTLRASWNKRLGYKKDAVKKNKNKDLDVFDKPNERPSDSEVYSCLKVHLKWMEQQKEFSLLN</sequence>
<dbReference type="AlphaFoldDB" id="A0A0V1CF44"/>
<feature type="domain" description="DDE-1" evidence="1">
    <location>
        <begin position="2"/>
        <end position="51"/>
    </location>
</feature>
<evidence type="ECO:0000259" key="1">
    <source>
        <dbReference type="Pfam" id="PF03184"/>
    </source>
</evidence>
<dbReference type="EMBL" id="JYDI01000229">
    <property type="protein sequence ID" value="KRY47794.1"/>
    <property type="molecule type" value="Genomic_DNA"/>
</dbReference>
<dbReference type="Pfam" id="PF03184">
    <property type="entry name" value="DDE_1"/>
    <property type="match status" value="1"/>
</dbReference>
<name>A0A0V1CF44_TRIBR</name>
<keyword evidence="3" id="KW-1185">Reference proteome</keyword>
<organism evidence="2 3">
    <name type="scientific">Trichinella britovi</name>
    <name type="common">Parasitic roundworm</name>
    <dbReference type="NCBI Taxonomy" id="45882"/>
    <lineage>
        <taxon>Eukaryota</taxon>
        <taxon>Metazoa</taxon>
        <taxon>Ecdysozoa</taxon>
        <taxon>Nematoda</taxon>
        <taxon>Enoplea</taxon>
        <taxon>Dorylaimia</taxon>
        <taxon>Trichinellida</taxon>
        <taxon>Trichinellidae</taxon>
        <taxon>Trichinella</taxon>
    </lineage>
</organism>
<dbReference type="GO" id="GO:0003676">
    <property type="term" value="F:nucleic acid binding"/>
    <property type="evidence" value="ECO:0007669"/>
    <property type="project" value="InterPro"/>
</dbReference>
<accession>A0A0V1CF44</accession>
<reference evidence="2 3" key="1">
    <citation type="submission" date="2015-01" db="EMBL/GenBank/DDBJ databases">
        <title>Evolution of Trichinella species and genotypes.</title>
        <authorList>
            <person name="Korhonen P.K."/>
            <person name="Edoardo P."/>
            <person name="Giuseppe L.R."/>
            <person name="Gasser R.B."/>
        </authorList>
    </citation>
    <scope>NUCLEOTIDE SEQUENCE [LARGE SCALE GENOMIC DNA]</scope>
    <source>
        <strain evidence="2">ISS120</strain>
    </source>
</reference>
<proteinExistence type="predicted"/>
<protein>
    <submittedName>
        <fullName evidence="2">Jerky-like protein-like</fullName>
    </submittedName>
</protein>
<dbReference type="InterPro" id="IPR004875">
    <property type="entry name" value="DDE_SF_endonuclease_dom"/>
</dbReference>
<evidence type="ECO:0000313" key="3">
    <source>
        <dbReference type="Proteomes" id="UP000054653"/>
    </source>
</evidence>